<dbReference type="GO" id="GO:0004674">
    <property type="term" value="F:protein serine/threonine kinase activity"/>
    <property type="evidence" value="ECO:0007669"/>
    <property type="project" value="UniProtKB-KW"/>
</dbReference>
<accession>A0A699KTM3</accession>
<dbReference type="InterPro" id="IPR011009">
    <property type="entry name" value="Kinase-like_dom_sf"/>
</dbReference>
<evidence type="ECO:0000256" key="2">
    <source>
        <dbReference type="ARBA" id="ARBA00022679"/>
    </source>
</evidence>
<gene>
    <name evidence="7" type="ORF">Tci_677194</name>
</gene>
<keyword evidence="2" id="KW-0808">Transferase</keyword>
<dbReference type="PANTHER" id="PTHR27002">
    <property type="entry name" value="RECEPTOR-LIKE SERINE/THREONINE-PROTEIN KINASE SD1-8"/>
    <property type="match status" value="1"/>
</dbReference>
<sequence>NVVGTYGYISPEYAVHGRFSIKSDVFSFGVMVLEIVSGKKNREFCHEDHRDNLLGHAWRLYKEHKSVEIMCESLRSSCVVSEVLRSIHIALLCVQHHAEDRPTMLSVVLMLVSETALPEPDQPAFFTGRSCPQLENLPSVNECTITLLNAR</sequence>
<dbReference type="GO" id="GO:0005886">
    <property type="term" value="C:plasma membrane"/>
    <property type="evidence" value="ECO:0007669"/>
    <property type="project" value="TreeGrafter"/>
</dbReference>
<dbReference type="EMBL" id="BKCJ010541739">
    <property type="protein sequence ID" value="GFB05223.1"/>
    <property type="molecule type" value="Genomic_DNA"/>
</dbReference>
<organism evidence="7">
    <name type="scientific">Tanacetum cinerariifolium</name>
    <name type="common">Dalmatian daisy</name>
    <name type="synonym">Chrysanthemum cinerariifolium</name>
    <dbReference type="NCBI Taxonomy" id="118510"/>
    <lineage>
        <taxon>Eukaryota</taxon>
        <taxon>Viridiplantae</taxon>
        <taxon>Streptophyta</taxon>
        <taxon>Embryophyta</taxon>
        <taxon>Tracheophyta</taxon>
        <taxon>Spermatophyta</taxon>
        <taxon>Magnoliopsida</taxon>
        <taxon>eudicotyledons</taxon>
        <taxon>Gunneridae</taxon>
        <taxon>Pentapetalae</taxon>
        <taxon>asterids</taxon>
        <taxon>campanulids</taxon>
        <taxon>Asterales</taxon>
        <taxon>Asteraceae</taxon>
        <taxon>Asteroideae</taxon>
        <taxon>Anthemideae</taxon>
        <taxon>Anthemidinae</taxon>
        <taxon>Tanacetum</taxon>
    </lineage>
</organism>
<dbReference type="Gene3D" id="1.10.510.10">
    <property type="entry name" value="Transferase(Phosphotransferase) domain 1"/>
    <property type="match status" value="1"/>
</dbReference>
<evidence type="ECO:0000259" key="6">
    <source>
        <dbReference type="PROSITE" id="PS50011"/>
    </source>
</evidence>
<keyword evidence="7" id="KW-0675">Receptor</keyword>
<evidence type="ECO:0000256" key="1">
    <source>
        <dbReference type="ARBA" id="ARBA00022527"/>
    </source>
</evidence>
<dbReference type="PROSITE" id="PS50011">
    <property type="entry name" value="PROTEIN_KINASE_DOM"/>
    <property type="match status" value="1"/>
</dbReference>
<dbReference type="PANTHER" id="PTHR27002:SF932">
    <property type="entry name" value="RECEPTOR-LIKE SERINE_THREONINE-PROTEIN KINASE"/>
    <property type="match status" value="1"/>
</dbReference>
<evidence type="ECO:0000256" key="3">
    <source>
        <dbReference type="ARBA" id="ARBA00022741"/>
    </source>
</evidence>
<keyword evidence="3" id="KW-0547">Nucleotide-binding</keyword>
<dbReference type="GO" id="GO:0005524">
    <property type="term" value="F:ATP binding"/>
    <property type="evidence" value="ECO:0007669"/>
    <property type="project" value="UniProtKB-KW"/>
</dbReference>
<proteinExistence type="predicted"/>
<dbReference type="InterPro" id="IPR001245">
    <property type="entry name" value="Ser-Thr/Tyr_kinase_cat_dom"/>
</dbReference>
<keyword evidence="5" id="KW-0067">ATP-binding</keyword>
<protein>
    <submittedName>
        <fullName evidence="7">G-type lectin S-receptor-like serine/threonine-protein kinase At4g27290</fullName>
    </submittedName>
</protein>
<dbReference type="AlphaFoldDB" id="A0A699KTM3"/>
<dbReference type="InterPro" id="IPR021820">
    <property type="entry name" value="S-locus_recpt_kinase_C"/>
</dbReference>
<dbReference type="InterPro" id="IPR000719">
    <property type="entry name" value="Prot_kinase_dom"/>
</dbReference>
<dbReference type="Pfam" id="PF11883">
    <property type="entry name" value="DUF3403"/>
    <property type="match status" value="1"/>
</dbReference>
<keyword evidence="4 7" id="KW-0418">Kinase</keyword>
<evidence type="ECO:0000256" key="4">
    <source>
        <dbReference type="ARBA" id="ARBA00022777"/>
    </source>
</evidence>
<evidence type="ECO:0000313" key="7">
    <source>
        <dbReference type="EMBL" id="GFB05223.1"/>
    </source>
</evidence>
<keyword evidence="1" id="KW-0723">Serine/threonine-protein kinase</keyword>
<name>A0A699KTM3_TANCI</name>
<evidence type="ECO:0000256" key="5">
    <source>
        <dbReference type="ARBA" id="ARBA00022840"/>
    </source>
</evidence>
<dbReference type="GO" id="GO:0030246">
    <property type="term" value="F:carbohydrate binding"/>
    <property type="evidence" value="ECO:0007669"/>
    <property type="project" value="UniProtKB-KW"/>
</dbReference>
<dbReference type="Pfam" id="PF07714">
    <property type="entry name" value="PK_Tyr_Ser-Thr"/>
    <property type="match status" value="1"/>
</dbReference>
<dbReference type="SUPFAM" id="SSF56112">
    <property type="entry name" value="Protein kinase-like (PK-like)"/>
    <property type="match status" value="1"/>
</dbReference>
<keyword evidence="7" id="KW-0430">Lectin</keyword>
<comment type="caution">
    <text evidence="7">The sequence shown here is derived from an EMBL/GenBank/DDBJ whole genome shotgun (WGS) entry which is preliminary data.</text>
</comment>
<feature type="domain" description="Protein kinase" evidence="6">
    <location>
        <begin position="1"/>
        <end position="125"/>
    </location>
</feature>
<feature type="non-terminal residue" evidence="7">
    <location>
        <position position="1"/>
    </location>
</feature>
<reference evidence="7" key="1">
    <citation type="journal article" date="2019" name="Sci. Rep.">
        <title>Draft genome of Tanacetum cinerariifolium, the natural source of mosquito coil.</title>
        <authorList>
            <person name="Yamashiro T."/>
            <person name="Shiraishi A."/>
            <person name="Satake H."/>
            <person name="Nakayama K."/>
        </authorList>
    </citation>
    <scope>NUCLEOTIDE SEQUENCE</scope>
</reference>